<comment type="similarity">
    <text evidence="2">Belongs to the OmpP1/FadL family.</text>
</comment>
<dbReference type="InterPro" id="IPR005017">
    <property type="entry name" value="OMPP1/FadL/TodX"/>
</dbReference>
<dbReference type="Pfam" id="PF03349">
    <property type="entry name" value="Toluene_X"/>
    <property type="match status" value="1"/>
</dbReference>
<dbReference type="PANTHER" id="PTHR35093">
    <property type="entry name" value="OUTER MEMBRANE PROTEIN NMB0088-RELATED"/>
    <property type="match status" value="1"/>
</dbReference>
<protein>
    <submittedName>
        <fullName evidence="8">Long-chain fatty acid transporter</fullName>
    </submittedName>
</protein>
<evidence type="ECO:0000256" key="6">
    <source>
        <dbReference type="ARBA" id="ARBA00023136"/>
    </source>
</evidence>
<evidence type="ECO:0000256" key="1">
    <source>
        <dbReference type="ARBA" id="ARBA00004571"/>
    </source>
</evidence>
<evidence type="ECO:0000256" key="5">
    <source>
        <dbReference type="ARBA" id="ARBA00022729"/>
    </source>
</evidence>
<proteinExistence type="inferred from homology"/>
<name>A0A928HJ91_9BACT</name>
<sequence>MKNIITTLVVLLPFVFSSTVYGAGFALYEYSAKGTAMGGATVANGAEAASLANNPALITELEGTQIQVGATAVVADATTTVNGDSRSLKDNIIPVPNFYITHKWSDDISLGLGGFTRFGLGGEYQDYSTWAGSTLAYKMNLETFSLTPTIAIKANDEFSMAMGLEAMIIGFEQEAMLSPLYQNSNYKLSGSGVNWGGNFSFLYKPEWAEKWALGAMYRTKVKTDLTGRIRTGGFPGLASYNLINADVIGSIVLPDSITAGLSFKPTDKWTMEAGIVGTFWSSYDQILIQYTGEDANRPVIRNLKKYKDTYRLNFGTEYKINDTWAVRAGYVFDKSPINEKAMDTMVPVDDRHIASIGAGYATDNWTIDAYYGRIFGEDLSGVSTRGETVKYSHGHSDLYGITVGYKF</sequence>
<dbReference type="EMBL" id="SUVG01000008">
    <property type="protein sequence ID" value="MBE6421780.1"/>
    <property type="molecule type" value="Genomic_DNA"/>
</dbReference>
<evidence type="ECO:0000313" key="9">
    <source>
        <dbReference type="Proteomes" id="UP000725649"/>
    </source>
</evidence>
<gene>
    <name evidence="8" type="ORF">E7027_06640</name>
</gene>
<keyword evidence="3" id="KW-1134">Transmembrane beta strand</keyword>
<dbReference type="AlphaFoldDB" id="A0A928HJ91"/>
<comment type="subcellular location">
    <subcellularLocation>
        <location evidence="1">Cell outer membrane</location>
        <topology evidence="1">Multi-pass membrane protein</topology>
    </subcellularLocation>
</comment>
<accession>A0A928HJ91</accession>
<reference evidence="8" key="1">
    <citation type="submission" date="2019-04" db="EMBL/GenBank/DDBJ databases">
        <title>Evolution of Biomass-Degrading Anaerobic Consortia Revealed by Metagenomics.</title>
        <authorList>
            <person name="Peng X."/>
        </authorList>
    </citation>
    <scope>NUCLEOTIDE SEQUENCE</scope>
    <source>
        <strain evidence="8">SIG66</strain>
    </source>
</reference>
<dbReference type="PANTHER" id="PTHR35093:SF8">
    <property type="entry name" value="OUTER MEMBRANE PROTEIN NMB0088-RELATED"/>
    <property type="match status" value="1"/>
</dbReference>
<keyword evidence="7" id="KW-0998">Cell outer membrane</keyword>
<evidence type="ECO:0000313" key="8">
    <source>
        <dbReference type="EMBL" id="MBE6421780.1"/>
    </source>
</evidence>
<dbReference type="GO" id="GO:0015483">
    <property type="term" value="F:long-chain fatty acid transporting porin activity"/>
    <property type="evidence" value="ECO:0007669"/>
    <property type="project" value="TreeGrafter"/>
</dbReference>
<comment type="caution">
    <text evidence="8">The sequence shown here is derived from an EMBL/GenBank/DDBJ whole genome shotgun (WGS) entry which is preliminary data.</text>
</comment>
<keyword evidence="6" id="KW-0472">Membrane</keyword>
<organism evidence="8 9">
    <name type="scientific">Candidatus Avelusimicrobium gallicola</name>
    <dbReference type="NCBI Taxonomy" id="2562704"/>
    <lineage>
        <taxon>Bacteria</taxon>
        <taxon>Pseudomonadati</taxon>
        <taxon>Elusimicrobiota</taxon>
        <taxon>Elusimicrobia</taxon>
        <taxon>Elusimicrobiales</taxon>
        <taxon>Elusimicrobiaceae</taxon>
        <taxon>Candidatus Avelusimicrobium</taxon>
    </lineage>
</organism>
<dbReference type="Proteomes" id="UP000725649">
    <property type="component" value="Unassembled WGS sequence"/>
</dbReference>
<dbReference type="Gene3D" id="2.40.160.60">
    <property type="entry name" value="Outer membrane protein transport protein (OMPP1/FadL/TodX)"/>
    <property type="match status" value="1"/>
</dbReference>
<dbReference type="GO" id="GO:0009279">
    <property type="term" value="C:cell outer membrane"/>
    <property type="evidence" value="ECO:0007669"/>
    <property type="project" value="UniProtKB-SubCell"/>
</dbReference>
<evidence type="ECO:0000256" key="4">
    <source>
        <dbReference type="ARBA" id="ARBA00022692"/>
    </source>
</evidence>
<evidence type="ECO:0000256" key="2">
    <source>
        <dbReference type="ARBA" id="ARBA00008163"/>
    </source>
</evidence>
<evidence type="ECO:0000256" key="7">
    <source>
        <dbReference type="ARBA" id="ARBA00023237"/>
    </source>
</evidence>
<dbReference type="SUPFAM" id="SSF56935">
    <property type="entry name" value="Porins"/>
    <property type="match status" value="1"/>
</dbReference>
<keyword evidence="4" id="KW-0812">Transmembrane</keyword>
<evidence type="ECO:0000256" key="3">
    <source>
        <dbReference type="ARBA" id="ARBA00022452"/>
    </source>
</evidence>
<keyword evidence="5" id="KW-0732">Signal</keyword>